<proteinExistence type="predicted"/>
<evidence type="ECO:0000256" key="1">
    <source>
        <dbReference type="SAM" id="MobiDB-lite"/>
    </source>
</evidence>
<protein>
    <submittedName>
        <fullName evidence="2">Uncharacterized protein</fullName>
    </submittedName>
</protein>
<comment type="caution">
    <text evidence="2">The sequence shown here is derived from an EMBL/GenBank/DDBJ whole genome shotgun (WGS) entry which is preliminary data.</text>
</comment>
<name>A0ABN3U0R3_9ACTN</name>
<keyword evidence="3" id="KW-1185">Reference proteome</keyword>
<gene>
    <name evidence="2" type="ORF">GCM10010315_41030</name>
</gene>
<evidence type="ECO:0000313" key="2">
    <source>
        <dbReference type="EMBL" id="GAA2720489.1"/>
    </source>
</evidence>
<dbReference type="EMBL" id="BAAASL010000015">
    <property type="protein sequence ID" value="GAA2720489.1"/>
    <property type="molecule type" value="Genomic_DNA"/>
</dbReference>
<feature type="region of interest" description="Disordered" evidence="1">
    <location>
        <begin position="100"/>
        <end position="127"/>
    </location>
</feature>
<organism evidence="2 3">
    <name type="scientific">Streptomyces luteosporeus</name>
    <dbReference type="NCBI Taxonomy" id="173856"/>
    <lineage>
        <taxon>Bacteria</taxon>
        <taxon>Bacillati</taxon>
        <taxon>Actinomycetota</taxon>
        <taxon>Actinomycetes</taxon>
        <taxon>Kitasatosporales</taxon>
        <taxon>Streptomycetaceae</taxon>
        <taxon>Streptomyces</taxon>
    </lineage>
</organism>
<reference evidence="2 3" key="1">
    <citation type="journal article" date="2019" name="Int. J. Syst. Evol. Microbiol.">
        <title>The Global Catalogue of Microorganisms (GCM) 10K type strain sequencing project: providing services to taxonomists for standard genome sequencing and annotation.</title>
        <authorList>
            <consortium name="The Broad Institute Genomics Platform"/>
            <consortium name="The Broad Institute Genome Sequencing Center for Infectious Disease"/>
            <person name="Wu L."/>
            <person name="Ma J."/>
        </authorList>
    </citation>
    <scope>NUCLEOTIDE SEQUENCE [LARGE SCALE GENOMIC DNA]</scope>
    <source>
        <strain evidence="2 3">JCM 4542</strain>
    </source>
</reference>
<sequence length="127" mass="14037">MNPRCPPPCLLSAGNDMSRSNPQTWSDIFITTVDTVPIECIRPSDTDRPTWSIYTPGSYRPQNYLGTLHALDTAGLWHVQATGERHASFADAVRALRRPPTWSASKVRPGTSFRRSPGTRPATRTAS</sequence>
<dbReference type="Proteomes" id="UP001500886">
    <property type="component" value="Unassembled WGS sequence"/>
</dbReference>
<evidence type="ECO:0000313" key="3">
    <source>
        <dbReference type="Proteomes" id="UP001500886"/>
    </source>
</evidence>
<accession>A0ABN3U0R3</accession>